<dbReference type="Gene3D" id="2.60.320.10">
    <property type="entry name" value="N-utilization substance G protein NusG, insert domain"/>
    <property type="match status" value="1"/>
</dbReference>
<dbReference type="Proteomes" id="UP000182783">
    <property type="component" value="Unassembled WGS sequence"/>
</dbReference>
<evidence type="ECO:0000313" key="1">
    <source>
        <dbReference type="EMBL" id="KWX71346.1"/>
    </source>
</evidence>
<name>A0A1G9G545_9BACL</name>
<dbReference type="Proteomes" id="UP000070252">
    <property type="component" value="Unassembled WGS sequence"/>
</dbReference>
<evidence type="ECO:0000313" key="3">
    <source>
        <dbReference type="Proteomes" id="UP000070252"/>
    </source>
</evidence>
<protein>
    <submittedName>
        <fullName evidence="2">Uncharacterized protein</fullName>
    </submittedName>
</protein>
<accession>A0A1G9G545</accession>
<dbReference type="EMBL" id="FNGM01000001">
    <property type="protein sequence ID" value="SDK95838.1"/>
    <property type="molecule type" value="Genomic_DNA"/>
</dbReference>
<dbReference type="InterPro" id="IPR038690">
    <property type="entry name" value="NusG_2_sf"/>
</dbReference>
<sequence>MKRGDMILILVVLLVAGSLYGIKAYKDHNEHYAQGELKAVITVDGMEYRTVSLTKEEQMIDIQTKFGHNILKVYDYGIRMTYSDAPLPIALDMGFISRPKQQILCIPARLMVEVINPHRSINDDNELDAVIQP</sequence>
<proteinExistence type="predicted"/>
<reference evidence="2 4" key="2">
    <citation type="submission" date="2016-10" db="EMBL/GenBank/DDBJ databases">
        <authorList>
            <person name="de Groot N.N."/>
        </authorList>
    </citation>
    <scope>NUCLEOTIDE SEQUENCE [LARGE SCALE GENOMIC DNA]</scope>
    <source>
        <strain evidence="2 4">CGMCC 1.10239</strain>
    </source>
</reference>
<evidence type="ECO:0000313" key="4">
    <source>
        <dbReference type="Proteomes" id="UP000182783"/>
    </source>
</evidence>
<dbReference type="OrthoDB" id="47603at2"/>
<dbReference type="RefSeq" id="WP_062526593.1">
    <property type="nucleotide sequence ID" value="NZ_CP048429.1"/>
</dbReference>
<keyword evidence="3" id="KW-1185">Reference proteome</keyword>
<organism evidence="2 4">
    <name type="scientific">Paenibacillus jilunlii</name>
    <dbReference type="NCBI Taxonomy" id="682956"/>
    <lineage>
        <taxon>Bacteria</taxon>
        <taxon>Bacillati</taxon>
        <taxon>Bacillota</taxon>
        <taxon>Bacilli</taxon>
        <taxon>Bacillales</taxon>
        <taxon>Paenibacillaceae</taxon>
        <taxon>Paenibacillus</taxon>
    </lineage>
</organism>
<dbReference type="EMBL" id="LIPY01000122">
    <property type="protein sequence ID" value="KWX71346.1"/>
    <property type="molecule type" value="Genomic_DNA"/>
</dbReference>
<dbReference type="CDD" id="cd09911">
    <property type="entry name" value="Lin0431_like"/>
    <property type="match status" value="1"/>
</dbReference>
<dbReference type="AlphaFoldDB" id="A0A1G9G545"/>
<gene>
    <name evidence="1" type="ORF">AML91_24305</name>
    <name evidence="2" type="ORF">SAMN05216191_101228</name>
</gene>
<reference evidence="1 3" key="1">
    <citation type="submission" date="2015-08" db="EMBL/GenBank/DDBJ databases">
        <title>Genome of Paenibacillus jilunlii.</title>
        <authorList>
            <person name="Sant'Anna F.H."/>
            <person name="Ambrosini A."/>
            <person name="Souza R."/>
            <person name="Bach E."/>
            <person name="Fernandes G."/>
            <person name="Balsanelli E."/>
            <person name="Baura V.A."/>
            <person name="Pedrosa F.O."/>
            <person name="Souza E.M."/>
            <person name="Passaglia L."/>
        </authorList>
    </citation>
    <scope>NUCLEOTIDE SEQUENCE [LARGE SCALE GENOMIC DNA]</scope>
    <source>
        <strain evidence="1 3">DSM 23019</strain>
    </source>
</reference>
<dbReference type="Pfam" id="PF07009">
    <property type="entry name" value="NusG_II"/>
    <property type="match status" value="1"/>
</dbReference>
<evidence type="ECO:0000313" key="2">
    <source>
        <dbReference type="EMBL" id="SDK95838.1"/>
    </source>
</evidence>